<dbReference type="InterPro" id="IPR011990">
    <property type="entry name" value="TPR-like_helical_dom_sf"/>
</dbReference>
<feature type="region of interest" description="Disordered" evidence="4">
    <location>
        <begin position="314"/>
        <end position="349"/>
    </location>
</feature>
<accession>A0A1E7FRN9</accession>
<sequence>MSFFFRNVIKSRRKKKKGRVNVTVSDIVSKSDTNKQPSFRRHDNDVIKSNSLPQEFIQQVSQTADEEDFPNRNSSDETAYRYESPSTWRKGQQQHLSSSPLSLSSSMRQDDKATKSHSGKRPFSFKSLWRKSFQYERKEKELHFLNTPDTVSSGTTRTVTSCMRKSEPPSSSSADVKVGIQDTPSEVYGPTDEPNTPIKLNFEEVHQTTKITPGRANIGTTSTIGNSGNVVKGGNQLQLRSINAQEQSTIPLFLVTNKDSSELRKGTRNNQPIPSVTKQSATIGRTNNVRNNNSNTKTVVMNGDIVLRPSYNSNMTSDTATITSVASSSNKSRALRRESERNARAASSLDEKGNELFEKGYFDKAMACYTKALKLKRRTFTHLLEEADDIEEQLMPRGGGENNGSSNNKNNNNNSTDPKILVSMATSINNIGYLRQRSGDATPEETMAAYKKSLRIKRRILGNDSLSVGKTLNNIGSVHYLKRDFDRALPAYEEAFEIMKANLGSDHPDVATVMSNIGDVYLAKGDHETSLQYYRLALTIRWEKFGEGSPRVVRLLEKISNLEIGDRMTSKARRNKTQHGWDDDQTLTSEAMESGFHPITNELKLLQEQVKKDIEQVNQMERRATVEMLKDKIIIIRGMRDTWNGTELIDNDSASVMTAMSLRSRGCS</sequence>
<proteinExistence type="predicted"/>
<reference evidence="5 6" key="1">
    <citation type="submission" date="2016-09" db="EMBL/GenBank/DDBJ databases">
        <title>Extensive genetic diversity and differential bi-allelic expression allows diatom success in the polar Southern Ocean.</title>
        <authorList>
            <consortium name="DOE Joint Genome Institute"/>
            <person name="Mock T."/>
            <person name="Otillar R.P."/>
            <person name="Strauss J."/>
            <person name="Dupont C."/>
            <person name="Frickenhaus S."/>
            <person name="Maumus F."/>
            <person name="Mcmullan M."/>
            <person name="Sanges R."/>
            <person name="Schmutz J."/>
            <person name="Toseland A."/>
            <person name="Valas R."/>
            <person name="Veluchamy A."/>
            <person name="Ward B.J."/>
            <person name="Allen A."/>
            <person name="Barry K."/>
            <person name="Falciatore A."/>
            <person name="Ferrante M."/>
            <person name="Fortunato A.E."/>
            <person name="Gloeckner G."/>
            <person name="Gruber A."/>
            <person name="Hipkin R."/>
            <person name="Janech M."/>
            <person name="Kroth P."/>
            <person name="Leese F."/>
            <person name="Lindquist E."/>
            <person name="Lyon B.R."/>
            <person name="Martin J."/>
            <person name="Mayer C."/>
            <person name="Parker M."/>
            <person name="Quesneville H."/>
            <person name="Raymond J."/>
            <person name="Uhlig C."/>
            <person name="Valentin K.U."/>
            <person name="Worden A.Z."/>
            <person name="Armbrust E.V."/>
            <person name="Bowler C."/>
            <person name="Green B."/>
            <person name="Moulton V."/>
            <person name="Van Oosterhout C."/>
            <person name="Grigoriev I."/>
        </authorList>
    </citation>
    <scope>NUCLEOTIDE SEQUENCE [LARGE SCALE GENOMIC DNA]</scope>
    <source>
        <strain evidence="5 6">CCMP1102</strain>
    </source>
</reference>
<evidence type="ECO:0000256" key="4">
    <source>
        <dbReference type="SAM" id="MobiDB-lite"/>
    </source>
</evidence>
<feature type="repeat" description="TPR" evidence="3">
    <location>
        <begin position="346"/>
        <end position="379"/>
    </location>
</feature>
<dbReference type="SMART" id="SM00028">
    <property type="entry name" value="TPR"/>
    <property type="match status" value="3"/>
</dbReference>
<dbReference type="Gene3D" id="1.25.40.10">
    <property type="entry name" value="Tetratricopeptide repeat domain"/>
    <property type="match status" value="2"/>
</dbReference>
<dbReference type="Proteomes" id="UP000095751">
    <property type="component" value="Unassembled WGS sequence"/>
</dbReference>
<dbReference type="Pfam" id="PF13424">
    <property type="entry name" value="TPR_12"/>
    <property type="match status" value="1"/>
</dbReference>
<dbReference type="InterPro" id="IPR019734">
    <property type="entry name" value="TPR_rpt"/>
</dbReference>
<dbReference type="InParanoid" id="A0A1E7FRN9"/>
<dbReference type="Pfam" id="PF13181">
    <property type="entry name" value="TPR_8"/>
    <property type="match status" value="1"/>
</dbReference>
<organism evidence="5 6">
    <name type="scientific">Fragilariopsis cylindrus CCMP1102</name>
    <dbReference type="NCBI Taxonomy" id="635003"/>
    <lineage>
        <taxon>Eukaryota</taxon>
        <taxon>Sar</taxon>
        <taxon>Stramenopiles</taxon>
        <taxon>Ochrophyta</taxon>
        <taxon>Bacillariophyta</taxon>
        <taxon>Bacillariophyceae</taxon>
        <taxon>Bacillariophycidae</taxon>
        <taxon>Bacillariales</taxon>
        <taxon>Bacillariaceae</taxon>
        <taxon>Fragilariopsis</taxon>
    </lineage>
</organism>
<keyword evidence="2 3" id="KW-0802">TPR repeat</keyword>
<dbReference type="EMBL" id="KV784354">
    <property type="protein sequence ID" value="OEU20784.1"/>
    <property type="molecule type" value="Genomic_DNA"/>
</dbReference>
<feature type="region of interest" description="Disordered" evidence="4">
    <location>
        <begin position="61"/>
        <end position="121"/>
    </location>
</feature>
<feature type="compositionally biased region" description="Polar residues" evidence="4">
    <location>
        <begin position="314"/>
        <end position="331"/>
    </location>
</feature>
<feature type="region of interest" description="Disordered" evidence="4">
    <location>
        <begin position="391"/>
        <end position="416"/>
    </location>
</feature>
<evidence type="ECO:0000256" key="3">
    <source>
        <dbReference type="PROSITE-ProRule" id="PRU00339"/>
    </source>
</evidence>
<protein>
    <submittedName>
        <fullName evidence="5">TPR-like protein</fullName>
    </submittedName>
</protein>
<feature type="compositionally biased region" description="Basic and acidic residues" evidence="4">
    <location>
        <begin position="335"/>
        <end position="349"/>
    </location>
</feature>
<feature type="repeat" description="TPR" evidence="3">
    <location>
        <begin position="469"/>
        <end position="502"/>
    </location>
</feature>
<gene>
    <name evidence="5" type="ORF">FRACYDRAFT_234417</name>
</gene>
<dbReference type="PROSITE" id="PS50005">
    <property type="entry name" value="TPR"/>
    <property type="match status" value="3"/>
</dbReference>
<feature type="compositionally biased region" description="Low complexity" evidence="4">
    <location>
        <begin position="286"/>
        <end position="295"/>
    </location>
</feature>
<evidence type="ECO:0000313" key="5">
    <source>
        <dbReference type="EMBL" id="OEU20784.1"/>
    </source>
</evidence>
<feature type="compositionally biased region" description="Low complexity" evidence="4">
    <location>
        <begin position="150"/>
        <end position="161"/>
    </location>
</feature>
<keyword evidence="6" id="KW-1185">Reference proteome</keyword>
<dbReference type="KEGG" id="fcy:FRACYDRAFT_234417"/>
<dbReference type="AlphaFoldDB" id="A0A1E7FRN9"/>
<feature type="compositionally biased region" description="Low complexity" evidence="4">
    <location>
        <begin position="403"/>
        <end position="415"/>
    </location>
</feature>
<evidence type="ECO:0000256" key="2">
    <source>
        <dbReference type="ARBA" id="ARBA00022803"/>
    </source>
</evidence>
<dbReference type="SUPFAM" id="SSF48452">
    <property type="entry name" value="TPR-like"/>
    <property type="match status" value="1"/>
</dbReference>
<keyword evidence="1" id="KW-0677">Repeat</keyword>
<feature type="repeat" description="TPR" evidence="3">
    <location>
        <begin position="511"/>
        <end position="544"/>
    </location>
</feature>
<feature type="compositionally biased region" description="Polar residues" evidence="4">
    <location>
        <begin position="268"/>
        <end position="285"/>
    </location>
</feature>
<evidence type="ECO:0000313" key="6">
    <source>
        <dbReference type="Proteomes" id="UP000095751"/>
    </source>
</evidence>
<feature type="compositionally biased region" description="Low complexity" evidence="4">
    <location>
        <begin position="96"/>
        <end position="106"/>
    </location>
</feature>
<dbReference type="OrthoDB" id="48640at2759"/>
<feature type="region of interest" description="Disordered" evidence="4">
    <location>
        <begin position="263"/>
        <end position="295"/>
    </location>
</feature>
<name>A0A1E7FRN9_9STRA</name>
<dbReference type="PANTHER" id="PTHR45641">
    <property type="entry name" value="TETRATRICOPEPTIDE REPEAT PROTEIN (AFU_ORTHOLOGUE AFUA_6G03870)"/>
    <property type="match status" value="1"/>
</dbReference>
<feature type="region of interest" description="Disordered" evidence="4">
    <location>
        <begin position="147"/>
        <end position="177"/>
    </location>
</feature>
<feature type="compositionally biased region" description="Polar residues" evidence="4">
    <location>
        <begin position="84"/>
        <end position="95"/>
    </location>
</feature>
<evidence type="ECO:0000256" key="1">
    <source>
        <dbReference type="ARBA" id="ARBA00022737"/>
    </source>
</evidence>
<dbReference type="PANTHER" id="PTHR45641:SF19">
    <property type="entry name" value="NEPHROCYSTIN-3"/>
    <property type="match status" value="1"/>
</dbReference>